<dbReference type="InterPro" id="IPR010982">
    <property type="entry name" value="Lambda_DNA-bd_dom_sf"/>
</dbReference>
<evidence type="ECO:0000313" key="2">
    <source>
        <dbReference type="EMBL" id="VEP12645.1"/>
    </source>
</evidence>
<dbReference type="SUPFAM" id="SSF52540">
    <property type="entry name" value="P-loop containing nucleoside triphosphate hydrolases"/>
    <property type="match status" value="1"/>
</dbReference>
<protein>
    <submittedName>
        <fullName evidence="2">NACHT domain family protein</fullName>
    </submittedName>
</protein>
<dbReference type="Gene3D" id="3.40.50.300">
    <property type="entry name" value="P-loop containing nucleotide triphosphate hydrolases"/>
    <property type="match status" value="1"/>
</dbReference>
<dbReference type="InterPro" id="IPR027417">
    <property type="entry name" value="P-loop_NTPase"/>
</dbReference>
<dbReference type="SUPFAM" id="SSF47413">
    <property type="entry name" value="lambda repressor-like DNA-binding domains"/>
    <property type="match status" value="1"/>
</dbReference>
<dbReference type="Gene3D" id="1.10.260.40">
    <property type="entry name" value="lambda repressor-like DNA-binding domains"/>
    <property type="match status" value="1"/>
</dbReference>
<feature type="domain" description="HTH cro/C1-type" evidence="1">
    <location>
        <begin position="23"/>
        <end position="70"/>
    </location>
</feature>
<keyword evidence="3" id="KW-1185">Reference proteome</keyword>
<dbReference type="AlphaFoldDB" id="A0A563VMY8"/>
<proteinExistence type="predicted"/>
<name>A0A563VMY8_9CYAN</name>
<gene>
    <name evidence="2" type="ORF">H1P_1580014</name>
</gene>
<evidence type="ECO:0000313" key="3">
    <source>
        <dbReference type="Proteomes" id="UP000320055"/>
    </source>
</evidence>
<organism evidence="2 3">
    <name type="scientific">Hyella patelloides LEGE 07179</name>
    <dbReference type="NCBI Taxonomy" id="945734"/>
    <lineage>
        <taxon>Bacteria</taxon>
        <taxon>Bacillati</taxon>
        <taxon>Cyanobacteriota</taxon>
        <taxon>Cyanophyceae</taxon>
        <taxon>Pleurocapsales</taxon>
        <taxon>Hyellaceae</taxon>
        <taxon>Hyella</taxon>
    </lineage>
</organism>
<accession>A0A563VMY8</accession>
<dbReference type="Proteomes" id="UP000320055">
    <property type="component" value="Unassembled WGS sequence"/>
</dbReference>
<dbReference type="GO" id="GO:0003677">
    <property type="term" value="F:DNA binding"/>
    <property type="evidence" value="ECO:0007669"/>
    <property type="project" value="InterPro"/>
</dbReference>
<reference evidence="2 3" key="1">
    <citation type="submission" date="2019-01" db="EMBL/GenBank/DDBJ databases">
        <authorList>
            <person name="Brito A."/>
        </authorList>
    </citation>
    <scope>NUCLEOTIDE SEQUENCE [LARGE SCALE GENOMIC DNA]</scope>
    <source>
        <strain evidence="2">1</strain>
    </source>
</reference>
<dbReference type="EMBL" id="CAACVJ010000066">
    <property type="protein sequence ID" value="VEP12645.1"/>
    <property type="molecule type" value="Genomic_DNA"/>
</dbReference>
<dbReference type="PROSITE" id="PS50943">
    <property type="entry name" value="HTH_CROC1"/>
    <property type="match status" value="1"/>
</dbReference>
<dbReference type="InterPro" id="IPR001387">
    <property type="entry name" value="Cro/C1-type_HTH"/>
</dbReference>
<sequence length="234" mass="26825">MAKRSLQVHEEYLQKANSAFNVLGLTQENFAETRLNISRSTFCKFLTGKSIDRENFVKICQALKLDCEEITGIKEGRVGIAHPTESTKSKEATENIDIKALVTQLRQQVKADIEIRCGTMRILDMSQPIELGKIYTQVNILEKIISRRRKDITELLQNCNLEDFNRFNFGAIREERILGKEAVSKYKKLLILGKPGAGKTTFLKHLAIQCNRDEFQGDLVPFFVTLKLTFRRKI</sequence>
<evidence type="ECO:0000259" key="1">
    <source>
        <dbReference type="PROSITE" id="PS50943"/>
    </source>
</evidence>